<evidence type="ECO:0000313" key="4">
    <source>
        <dbReference type="EMBL" id="MDR5865938.1"/>
    </source>
</evidence>
<protein>
    <submittedName>
        <fullName evidence="4">Sugar transferase</fullName>
        <ecNumber evidence="4">2.7.8.-</ecNumber>
    </submittedName>
</protein>
<evidence type="ECO:0000259" key="3">
    <source>
        <dbReference type="Pfam" id="PF02397"/>
    </source>
</evidence>
<name>A0ABU1G037_9GAMM</name>
<dbReference type="InterPro" id="IPR003362">
    <property type="entry name" value="Bact_transf"/>
</dbReference>
<dbReference type="EC" id="2.7.8.-" evidence="4"/>
<keyword evidence="2" id="KW-0812">Transmembrane</keyword>
<sequence>MATVLEREGLDAGQAAIKRAFDLVVSAIGLVLSGWLILLAWLAASWDTRSNGFFVQRRVGKDGRLFRVVKIKTMRPSRELSTTVTRSGDPRITPLGRFFRKAKIDELPQLWNVLLGDMSFVGPRPDVPGFADRLTGEERRLLSIRPGITGPATLKYRNEEELLAAAEDPEAYNREVIWPDKVRINLDYIQHWSLGRDLRYIWQTIAGSKSSV</sequence>
<dbReference type="Proteomes" id="UP001264519">
    <property type="component" value="Unassembled WGS sequence"/>
</dbReference>
<dbReference type="RefSeq" id="WP_309651535.1">
    <property type="nucleotide sequence ID" value="NZ_JARWAK010000002.1"/>
</dbReference>
<feature type="domain" description="Bacterial sugar transferase" evidence="3">
    <location>
        <begin position="18"/>
        <end position="206"/>
    </location>
</feature>
<evidence type="ECO:0000313" key="5">
    <source>
        <dbReference type="Proteomes" id="UP001264519"/>
    </source>
</evidence>
<keyword evidence="4" id="KW-0808">Transferase</keyword>
<dbReference type="GO" id="GO:0016740">
    <property type="term" value="F:transferase activity"/>
    <property type="evidence" value="ECO:0007669"/>
    <property type="project" value="UniProtKB-KW"/>
</dbReference>
<feature type="transmembrane region" description="Helical" evidence="2">
    <location>
        <begin position="20"/>
        <end position="44"/>
    </location>
</feature>
<dbReference type="Pfam" id="PF02397">
    <property type="entry name" value="Bac_transf"/>
    <property type="match status" value="1"/>
</dbReference>
<dbReference type="PANTHER" id="PTHR30576">
    <property type="entry name" value="COLANIC BIOSYNTHESIS UDP-GLUCOSE LIPID CARRIER TRANSFERASE"/>
    <property type="match status" value="1"/>
</dbReference>
<proteinExistence type="inferred from homology"/>
<keyword evidence="2" id="KW-1133">Transmembrane helix</keyword>
<keyword evidence="5" id="KW-1185">Reference proteome</keyword>
<evidence type="ECO:0000256" key="2">
    <source>
        <dbReference type="SAM" id="Phobius"/>
    </source>
</evidence>
<gene>
    <name evidence="4" type="ORF">QC818_03915</name>
</gene>
<dbReference type="EMBL" id="JARWAK010000002">
    <property type="protein sequence ID" value="MDR5865938.1"/>
    <property type="molecule type" value="Genomic_DNA"/>
</dbReference>
<comment type="caution">
    <text evidence="4">The sequence shown here is derived from an EMBL/GenBank/DDBJ whole genome shotgun (WGS) entry which is preliminary data.</text>
</comment>
<reference evidence="4 5" key="1">
    <citation type="submission" date="2023-04" db="EMBL/GenBank/DDBJ databases">
        <title>A long-awaited taxogenomic arrangement of the family Halomonadaceae.</title>
        <authorList>
            <person name="De La Haba R."/>
            <person name="Chuvochina M."/>
            <person name="Wittouck S."/>
            <person name="Arahal D.R."/>
            <person name="Sanchez-Porro C."/>
            <person name="Hugenholtz P."/>
            <person name="Ventosa A."/>
        </authorList>
    </citation>
    <scope>NUCLEOTIDE SEQUENCE [LARGE SCALE GENOMIC DNA]</scope>
    <source>
        <strain evidence="4 5">DSM 23530</strain>
    </source>
</reference>
<organism evidence="4 5">
    <name type="scientific">Halomonas koreensis</name>
    <dbReference type="NCBI Taxonomy" id="245385"/>
    <lineage>
        <taxon>Bacteria</taxon>
        <taxon>Pseudomonadati</taxon>
        <taxon>Pseudomonadota</taxon>
        <taxon>Gammaproteobacteria</taxon>
        <taxon>Oceanospirillales</taxon>
        <taxon>Halomonadaceae</taxon>
        <taxon>Halomonas</taxon>
    </lineage>
</organism>
<evidence type="ECO:0000256" key="1">
    <source>
        <dbReference type="ARBA" id="ARBA00006464"/>
    </source>
</evidence>
<accession>A0ABU1G037</accession>
<dbReference type="PANTHER" id="PTHR30576:SF20">
    <property type="entry name" value="QUINOVOSAMINEPHOSPHOTRANSFERAE-RELATED"/>
    <property type="match status" value="1"/>
</dbReference>
<comment type="similarity">
    <text evidence="1">Belongs to the bacterial sugar transferase family.</text>
</comment>
<keyword evidence="2" id="KW-0472">Membrane</keyword>